<organism evidence="3 4">
    <name type="scientific">Haloferula sargassicola</name>
    <dbReference type="NCBI Taxonomy" id="490096"/>
    <lineage>
        <taxon>Bacteria</taxon>
        <taxon>Pseudomonadati</taxon>
        <taxon>Verrucomicrobiota</taxon>
        <taxon>Verrucomicrobiia</taxon>
        <taxon>Verrucomicrobiales</taxon>
        <taxon>Verrucomicrobiaceae</taxon>
        <taxon>Haloferula</taxon>
    </lineage>
</organism>
<evidence type="ECO:0000313" key="4">
    <source>
        <dbReference type="Proteomes" id="UP001476282"/>
    </source>
</evidence>
<sequence length="241" mass="26081">MPTPDSHTDPSERMKALFDAAIRSPDISATEKTMDLPPRAMAPVRPAPTVAESAIVPAPAVAPVPQMEVPAAESKPVVHHTEQDEELSAMLEERDGRLKKRRGRVRMVTNVALLALIVAPTAAVMIHPGLRAKFDWLVVNIGKSMEDVKSMANTKDSYDEALDKVATRGNQIDDATRALGVDPTQVVPGEDPEMKAEMQAFMGDEADGFDRRRAGLEKMGFVAKKLTGMEEHVPDADAGGH</sequence>
<protein>
    <submittedName>
        <fullName evidence="3">Uncharacterized protein</fullName>
    </submittedName>
</protein>
<proteinExistence type="predicted"/>
<name>A0ABP9UMX2_9BACT</name>
<keyword evidence="2" id="KW-0812">Transmembrane</keyword>
<keyword evidence="4" id="KW-1185">Reference proteome</keyword>
<dbReference type="Proteomes" id="UP001476282">
    <property type="component" value="Unassembled WGS sequence"/>
</dbReference>
<keyword evidence="2" id="KW-1133">Transmembrane helix</keyword>
<dbReference type="RefSeq" id="WP_353565846.1">
    <property type="nucleotide sequence ID" value="NZ_BAABRI010000004.1"/>
</dbReference>
<evidence type="ECO:0000256" key="1">
    <source>
        <dbReference type="SAM" id="MobiDB-lite"/>
    </source>
</evidence>
<reference evidence="3 4" key="1">
    <citation type="submission" date="2024-02" db="EMBL/GenBank/DDBJ databases">
        <title>Haloferula sargassicola NBRC 104335.</title>
        <authorList>
            <person name="Ichikawa N."/>
            <person name="Katano-Makiyama Y."/>
            <person name="Hidaka K."/>
        </authorList>
    </citation>
    <scope>NUCLEOTIDE SEQUENCE [LARGE SCALE GENOMIC DNA]</scope>
    <source>
        <strain evidence="3 4">NBRC 104335</strain>
    </source>
</reference>
<feature type="transmembrane region" description="Helical" evidence="2">
    <location>
        <begin position="107"/>
        <end position="126"/>
    </location>
</feature>
<keyword evidence="2" id="KW-0472">Membrane</keyword>
<evidence type="ECO:0000313" key="3">
    <source>
        <dbReference type="EMBL" id="GAA5481696.1"/>
    </source>
</evidence>
<evidence type="ECO:0000256" key="2">
    <source>
        <dbReference type="SAM" id="Phobius"/>
    </source>
</evidence>
<comment type="caution">
    <text evidence="3">The sequence shown here is derived from an EMBL/GenBank/DDBJ whole genome shotgun (WGS) entry which is preliminary data.</text>
</comment>
<dbReference type="EMBL" id="BAABRI010000004">
    <property type="protein sequence ID" value="GAA5481696.1"/>
    <property type="molecule type" value="Genomic_DNA"/>
</dbReference>
<accession>A0ABP9UMX2</accession>
<gene>
    <name evidence="3" type="ORF">Hsar01_00907</name>
</gene>
<feature type="region of interest" description="Disordered" evidence="1">
    <location>
        <begin position="24"/>
        <end position="43"/>
    </location>
</feature>